<dbReference type="EMBL" id="JAGEUA010000002">
    <property type="protein sequence ID" value="KAL1006901.1"/>
    <property type="molecule type" value="Genomic_DNA"/>
</dbReference>
<sequence length="53" mass="5873">MKTENADYNMKNESVFPLEAGSSTVLSICVQVLVPLTAVLLHCGLTYFSLRHM</sequence>
<keyword evidence="1" id="KW-1133">Transmembrane helix</keyword>
<keyword evidence="3" id="KW-1185">Reference proteome</keyword>
<organism evidence="2 3">
    <name type="scientific">Umbra pygmaea</name>
    <name type="common">Eastern mudminnow</name>
    <dbReference type="NCBI Taxonomy" id="75934"/>
    <lineage>
        <taxon>Eukaryota</taxon>
        <taxon>Metazoa</taxon>
        <taxon>Chordata</taxon>
        <taxon>Craniata</taxon>
        <taxon>Vertebrata</taxon>
        <taxon>Euteleostomi</taxon>
        <taxon>Actinopterygii</taxon>
        <taxon>Neopterygii</taxon>
        <taxon>Teleostei</taxon>
        <taxon>Protacanthopterygii</taxon>
        <taxon>Esociformes</taxon>
        <taxon>Umbridae</taxon>
        <taxon>Umbra</taxon>
    </lineage>
</organism>
<proteinExistence type="predicted"/>
<accession>A0ABD0XD94</accession>
<evidence type="ECO:0000313" key="3">
    <source>
        <dbReference type="Proteomes" id="UP001557470"/>
    </source>
</evidence>
<name>A0ABD0XD94_UMBPY</name>
<evidence type="ECO:0000313" key="2">
    <source>
        <dbReference type="EMBL" id="KAL1006901.1"/>
    </source>
</evidence>
<dbReference type="Proteomes" id="UP001557470">
    <property type="component" value="Unassembled WGS sequence"/>
</dbReference>
<keyword evidence="1" id="KW-0812">Transmembrane</keyword>
<evidence type="ECO:0000256" key="1">
    <source>
        <dbReference type="SAM" id="Phobius"/>
    </source>
</evidence>
<feature type="transmembrane region" description="Helical" evidence="1">
    <location>
        <begin position="25"/>
        <end position="50"/>
    </location>
</feature>
<comment type="caution">
    <text evidence="2">The sequence shown here is derived from an EMBL/GenBank/DDBJ whole genome shotgun (WGS) entry which is preliminary data.</text>
</comment>
<reference evidence="2 3" key="1">
    <citation type="submission" date="2024-06" db="EMBL/GenBank/DDBJ databases">
        <authorList>
            <person name="Pan Q."/>
            <person name="Wen M."/>
            <person name="Jouanno E."/>
            <person name="Zahm M."/>
            <person name="Klopp C."/>
            <person name="Cabau C."/>
            <person name="Louis A."/>
            <person name="Berthelot C."/>
            <person name="Parey E."/>
            <person name="Roest Crollius H."/>
            <person name="Montfort J."/>
            <person name="Robinson-Rechavi M."/>
            <person name="Bouchez O."/>
            <person name="Lampietro C."/>
            <person name="Lopez Roques C."/>
            <person name="Donnadieu C."/>
            <person name="Postlethwait J."/>
            <person name="Bobe J."/>
            <person name="Verreycken H."/>
            <person name="Guiguen Y."/>
        </authorList>
    </citation>
    <scope>NUCLEOTIDE SEQUENCE [LARGE SCALE GENOMIC DNA]</scope>
    <source>
        <strain evidence="2">Up_M1</strain>
        <tissue evidence="2">Testis</tissue>
    </source>
</reference>
<gene>
    <name evidence="2" type="ORF">UPYG_G00078670</name>
</gene>
<dbReference type="AlphaFoldDB" id="A0ABD0XD94"/>
<keyword evidence="1" id="KW-0472">Membrane</keyword>
<protein>
    <submittedName>
        <fullName evidence="2">Uncharacterized protein</fullName>
    </submittedName>
</protein>